<dbReference type="InterPro" id="IPR051678">
    <property type="entry name" value="AGP_Transferase"/>
</dbReference>
<dbReference type="EMBL" id="BSNG01000001">
    <property type="protein sequence ID" value="GLQ10758.1"/>
    <property type="molecule type" value="Genomic_DNA"/>
</dbReference>
<proteinExistence type="predicted"/>
<feature type="domain" description="Aminoglycoside phosphotransferase" evidence="1">
    <location>
        <begin position="31"/>
        <end position="255"/>
    </location>
</feature>
<reference evidence="2" key="2">
    <citation type="submission" date="2023-01" db="EMBL/GenBank/DDBJ databases">
        <title>Draft genome sequence of Devosia yakushimensis strain NBRC 103855.</title>
        <authorList>
            <person name="Sun Q."/>
            <person name="Mori K."/>
        </authorList>
    </citation>
    <scope>NUCLEOTIDE SEQUENCE</scope>
    <source>
        <strain evidence="2">NBRC 103855</strain>
    </source>
</reference>
<dbReference type="Proteomes" id="UP001161406">
    <property type="component" value="Unassembled WGS sequence"/>
</dbReference>
<comment type="caution">
    <text evidence="2">The sequence shown here is derived from an EMBL/GenBank/DDBJ whole genome shotgun (WGS) entry which is preliminary data.</text>
</comment>
<organism evidence="2 3">
    <name type="scientific">Devosia yakushimensis</name>
    <dbReference type="NCBI Taxonomy" id="470028"/>
    <lineage>
        <taxon>Bacteria</taxon>
        <taxon>Pseudomonadati</taxon>
        <taxon>Pseudomonadota</taxon>
        <taxon>Alphaproteobacteria</taxon>
        <taxon>Hyphomicrobiales</taxon>
        <taxon>Devosiaceae</taxon>
        <taxon>Devosia</taxon>
    </lineage>
</organism>
<reference evidence="2" key="1">
    <citation type="journal article" date="2014" name="Int. J. Syst. Evol. Microbiol.">
        <title>Complete genome of a new Firmicutes species belonging to the dominant human colonic microbiota ('Ruminococcus bicirculans') reveals two chromosomes and a selective capacity to utilize plant glucans.</title>
        <authorList>
            <consortium name="NISC Comparative Sequencing Program"/>
            <person name="Wegmann U."/>
            <person name="Louis P."/>
            <person name="Goesmann A."/>
            <person name="Henrissat B."/>
            <person name="Duncan S.H."/>
            <person name="Flint H.J."/>
        </authorList>
    </citation>
    <scope>NUCLEOTIDE SEQUENCE</scope>
    <source>
        <strain evidence="2">NBRC 103855</strain>
    </source>
</reference>
<dbReference type="RefSeq" id="WP_284391642.1">
    <property type="nucleotide sequence ID" value="NZ_BSNG01000001.1"/>
</dbReference>
<gene>
    <name evidence="2" type="ORF">GCM10007913_26900</name>
</gene>
<sequence length="295" mass="32568">MPIAASPLDLEQLRDIIVAAYPETRDGRFSLLNEGWDSVAVDVDDRLIFKFPRQAHAEDALLMEARLLTVIGPAVDMPVPELTMHHTPRVFSRHVKLAGEHLLAEHYAQLSEAARDRLANRLGLFYAQLHAIDAAQLRAAGAGPAEAIAPADTIVAGALPHLPHHLRGLAERTLAAWADLPPDPYGESYGFFDGHGWNMAFDHASATLNGVYDFADSGFGPLHQEFIYSSFVSPELTERIVRRYEAETGKRLDRERIDLTTGAHRLWELAQEAGSPETHEVMIAAVENWAAGARF</sequence>
<dbReference type="InterPro" id="IPR002575">
    <property type="entry name" value="Aminoglycoside_PTrfase"/>
</dbReference>
<dbReference type="PANTHER" id="PTHR21310">
    <property type="entry name" value="AMINOGLYCOSIDE PHOSPHOTRANSFERASE-RELATED-RELATED"/>
    <property type="match status" value="1"/>
</dbReference>
<evidence type="ECO:0000313" key="3">
    <source>
        <dbReference type="Proteomes" id="UP001161406"/>
    </source>
</evidence>
<dbReference type="InterPro" id="IPR011009">
    <property type="entry name" value="Kinase-like_dom_sf"/>
</dbReference>
<dbReference type="Gene3D" id="3.90.1200.10">
    <property type="match status" value="1"/>
</dbReference>
<keyword evidence="3" id="KW-1185">Reference proteome</keyword>
<dbReference type="PANTHER" id="PTHR21310:SF15">
    <property type="entry name" value="AMINOGLYCOSIDE PHOSPHOTRANSFERASE DOMAIN-CONTAINING PROTEIN"/>
    <property type="match status" value="1"/>
</dbReference>
<name>A0ABQ5UHS7_9HYPH</name>
<evidence type="ECO:0000259" key="1">
    <source>
        <dbReference type="Pfam" id="PF01636"/>
    </source>
</evidence>
<dbReference type="Pfam" id="PF01636">
    <property type="entry name" value="APH"/>
    <property type="match status" value="1"/>
</dbReference>
<protein>
    <recommendedName>
        <fullName evidence="1">Aminoglycoside phosphotransferase domain-containing protein</fullName>
    </recommendedName>
</protein>
<accession>A0ABQ5UHS7</accession>
<evidence type="ECO:0000313" key="2">
    <source>
        <dbReference type="EMBL" id="GLQ10758.1"/>
    </source>
</evidence>
<dbReference type="SUPFAM" id="SSF56112">
    <property type="entry name" value="Protein kinase-like (PK-like)"/>
    <property type="match status" value="1"/>
</dbReference>
<dbReference type="Gene3D" id="3.30.200.20">
    <property type="entry name" value="Phosphorylase Kinase, domain 1"/>
    <property type="match status" value="1"/>
</dbReference>